<comment type="caution">
    <text evidence="1">The sequence shown here is derived from an EMBL/GenBank/DDBJ whole genome shotgun (WGS) entry which is preliminary data.</text>
</comment>
<name>A0AAD7EA84_9AGAR</name>
<organism evidence="1 2">
    <name type="scientific">Mycena albidolilacea</name>
    <dbReference type="NCBI Taxonomy" id="1033008"/>
    <lineage>
        <taxon>Eukaryota</taxon>
        <taxon>Fungi</taxon>
        <taxon>Dikarya</taxon>
        <taxon>Basidiomycota</taxon>
        <taxon>Agaricomycotina</taxon>
        <taxon>Agaricomycetes</taxon>
        <taxon>Agaricomycetidae</taxon>
        <taxon>Agaricales</taxon>
        <taxon>Marasmiineae</taxon>
        <taxon>Mycenaceae</taxon>
        <taxon>Mycena</taxon>
    </lineage>
</organism>
<dbReference type="Proteomes" id="UP001218218">
    <property type="component" value="Unassembled WGS sequence"/>
</dbReference>
<gene>
    <name evidence="1" type="ORF">DFH08DRAFT_824671</name>
</gene>
<keyword evidence="2" id="KW-1185">Reference proteome</keyword>
<reference evidence="1" key="1">
    <citation type="submission" date="2023-03" db="EMBL/GenBank/DDBJ databases">
        <title>Massive genome expansion in bonnet fungi (Mycena s.s.) driven by repeated elements and novel gene families across ecological guilds.</title>
        <authorList>
            <consortium name="Lawrence Berkeley National Laboratory"/>
            <person name="Harder C.B."/>
            <person name="Miyauchi S."/>
            <person name="Viragh M."/>
            <person name="Kuo A."/>
            <person name="Thoen E."/>
            <person name="Andreopoulos B."/>
            <person name="Lu D."/>
            <person name="Skrede I."/>
            <person name="Drula E."/>
            <person name="Henrissat B."/>
            <person name="Morin E."/>
            <person name="Kohler A."/>
            <person name="Barry K."/>
            <person name="LaButti K."/>
            <person name="Morin E."/>
            <person name="Salamov A."/>
            <person name="Lipzen A."/>
            <person name="Mereny Z."/>
            <person name="Hegedus B."/>
            <person name="Baldrian P."/>
            <person name="Stursova M."/>
            <person name="Weitz H."/>
            <person name="Taylor A."/>
            <person name="Grigoriev I.V."/>
            <person name="Nagy L.G."/>
            <person name="Martin F."/>
            <person name="Kauserud H."/>
        </authorList>
    </citation>
    <scope>NUCLEOTIDE SEQUENCE</scope>
    <source>
        <strain evidence="1">CBHHK002</strain>
    </source>
</reference>
<evidence type="ECO:0000313" key="2">
    <source>
        <dbReference type="Proteomes" id="UP001218218"/>
    </source>
</evidence>
<dbReference type="EMBL" id="JARIHO010000092">
    <property type="protein sequence ID" value="KAJ7306719.1"/>
    <property type="molecule type" value="Genomic_DNA"/>
</dbReference>
<protein>
    <submittedName>
        <fullName evidence="1">Uncharacterized protein</fullName>
    </submittedName>
</protein>
<sequence>MGSYGMGFGDGWGGGRVAIVNGCARYRLEGVSLSGSGGAGADDIEWSRLRLLRATSLPSVTCGPADRLLARWMSANPGLRAPAILLAVFPLHRRGVHPAVPRAHVVVEAMPAIGIDGSTDGKSGVEKPKATGVAVPGVEGAKARQPLAADIHADARSLAHHARPPIPMAMAGEWGVAMPLAILIPPYPFQLQLCIHFPSKPWVSCNDLIQNFIATQNWFRGFSNKIVSVSRYHSTGSQRG</sequence>
<accession>A0AAD7EA84</accession>
<evidence type="ECO:0000313" key="1">
    <source>
        <dbReference type="EMBL" id="KAJ7306719.1"/>
    </source>
</evidence>
<dbReference type="AlphaFoldDB" id="A0AAD7EA84"/>
<proteinExistence type="predicted"/>